<proteinExistence type="inferred from homology"/>
<dbReference type="EMBL" id="JACIJI010000002">
    <property type="protein sequence ID" value="MBB5718899.1"/>
    <property type="molecule type" value="Genomic_DNA"/>
</dbReference>
<dbReference type="Gene3D" id="3.40.50.150">
    <property type="entry name" value="Vaccinia Virus protein VP39"/>
    <property type="match status" value="1"/>
</dbReference>
<keyword evidence="8" id="KW-1185">Reference proteome</keyword>
<evidence type="ECO:0000256" key="2">
    <source>
        <dbReference type="ARBA" id="ARBA00022679"/>
    </source>
</evidence>
<dbReference type="EC" id="2.1.1.190" evidence="7"/>
<evidence type="ECO:0000256" key="6">
    <source>
        <dbReference type="SAM" id="MobiDB-lite"/>
    </source>
</evidence>
<dbReference type="PROSITE" id="PS01230">
    <property type="entry name" value="TRMA_1"/>
    <property type="match status" value="1"/>
</dbReference>
<dbReference type="InterPro" id="IPR010280">
    <property type="entry name" value="U5_MeTrfase_fam"/>
</dbReference>
<dbReference type="AlphaFoldDB" id="A0A840YZC9"/>
<dbReference type="Proteomes" id="UP000554342">
    <property type="component" value="Unassembled WGS sequence"/>
</dbReference>
<protein>
    <submittedName>
        <fullName evidence="7">23S rRNA (Uracil1939-C5)-methyltransferase</fullName>
        <ecNumber evidence="7">2.1.1.190</ecNumber>
    </submittedName>
</protein>
<keyword evidence="2 4" id="KW-0808">Transferase</keyword>
<organism evidence="7 8">
    <name type="scientific">Stakelama sediminis</name>
    <dbReference type="NCBI Taxonomy" id="463200"/>
    <lineage>
        <taxon>Bacteria</taxon>
        <taxon>Pseudomonadati</taxon>
        <taxon>Pseudomonadota</taxon>
        <taxon>Alphaproteobacteria</taxon>
        <taxon>Sphingomonadales</taxon>
        <taxon>Sphingomonadaceae</taxon>
        <taxon>Stakelama</taxon>
    </lineage>
</organism>
<dbReference type="Gene3D" id="2.40.50.1070">
    <property type="match status" value="1"/>
</dbReference>
<evidence type="ECO:0000313" key="8">
    <source>
        <dbReference type="Proteomes" id="UP000554342"/>
    </source>
</evidence>
<dbReference type="PANTHER" id="PTHR11061:SF49">
    <property type="entry name" value="23S RRNA (URACIL(1939)-C(5))-METHYLTRANSFERASE RLMD"/>
    <property type="match status" value="1"/>
</dbReference>
<dbReference type="SUPFAM" id="SSF53335">
    <property type="entry name" value="S-adenosyl-L-methionine-dependent methyltransferases"/>
    <property type="match status" value="1"/>
</dbReference>
<dbReference type="CDD" id="cd02440">
    <property type="entry name" value="AdoMet_MTases"/>
    <property type="match status" value="1"/>
</dbReference>
<keyword evidence="1 4" id="KW-0489">Methyltransferase</keyword>
<feature type="binding site" evidence="4">
    <location>
        <position position="264"/>
    </location>
    <ligand>
        <name>S-adenosyl-L-methionine</name>
        <dbReference type="ChEBI" id="CHEBI:59789"/>
    </ligand>
</feature>
<comment type="caution">
    <text evidence="7">The sequence shown here is derived from an EMBL/GenBank/DDBJ whole genome shotgun (WGS) entry which is preliminary data.</text>
</comment>
<dbReference type="InterPro" id="IPR029063">
    <property type="entry name" value="SAM-dependent_MTases_sf"/>
</dbReference>
<name>A0A840YZC9_9SPHN</name>
<evidence type="ECO:0000313" key="7">
    <source>
        <dbReference type="EMBL" id="MBB5718899.1"/>
    </source>
</evidence>
<feature type="binding site" evidence="4">
    <location>
        <position position="237"/>
    </location>
    <ligand>
        <name>S-adenosyl-L-methionine</name>
        <dbReference type="ChEBI" id="CHEBI:59789"/>
    </ligand>
</feature>
<dbReference type="PANTHER" id="PTHR11061">
    <property type="entry name" value="RNA M5U METHYLTRANSFERASE"/>
    <property type="match status" value="1"/>
</dbReference>
<dbReference type="GO" id="GO:0070475">
    <property type="term" value="P:rRNA base methylation"/>
    <property type="evidence" value="ECO:0007669"/>
    <property type="project" value="TreeGrafter"/>
</dbReference>
<accession>A0A840YZC9</accession>
<dbReference type="InterPro" id="IPR030390">
    <property type="entry name" value="MeTrfase_TrmA_AS"/>
</dbReference>
<feature type="region of interest" description="Disordered" evidence="6">
    <location>
        <begin position="1"/>
        <end position="46"/>
    </location>
</feature>
<comment type="similarity">
    <text evidence="4">Belongs to the class I-like SAM-binding methyltransferase superfamily. RNA M5U methyltransferase family.</text>
</comment>
<feature type="active site" description="Nucleophile" evidence="4">
    <location>
        <position position="355"/>
    </location>
</feature>
<keyword evidence="3 4" id="KW-0949">S-adenosyl-L-methionine</keyword>
<reference evidence="7 8" key="1">
    <citation type="submission" date="2020-08" db="EMBL/GenBank/DDBJ databases">
        <title>Genomic Encyclopedia of Type Strains, Phase IV (KMG-IV): sequencing the most valuable type-strain genomes for metagenomic binning, comparative biology and taxonomic classification.</title>
        <authorList>
            <person name="Goeker M."/>
        </authorList>
    </citation>
    <scope>NUCLEOTIDE SEQUENCE [LARGE SCALE GENOMIC DNA]</scope>
    <source>
        <strain evidence="7 8">DSM 27203</strain>
    </source>
</reference>
<feature type="binding site" evidence="4">
    <location>
        <position position="284"/>
    </location>
    <ligand>
        <name>S-adenosyl-L-methionine</name>
        <dbReference type="ChEBI" id="CHEBI:59789"/>
    </ligand>
</feature>
<evidence type="ECO:0000256" key="1">
    <source>
        <dbReference type="ARBA" id="ARBA00022603"/>
    </source>
</evidence>
<dbReference type="RefSeq" id="WP_184003035.1">
    <property type="nucleotide sequence ID" value="NZ_BAABIF010000013.1"/>
</dbReference>
<gene>
    <name evidence="7" type="ORF">FHR23_001822</name>
</gene>
<evidence type="ECO:0000256" key="4">
    <source>
        <dbReference type="PROSITE-ProRule" id="PRU01024"/>
    </source>
</evidence>
<evidence type="ECO:0000256" key="5">
    <source>
        <dbReference type="PROSITE-ProRule" id="PRU10015"/>
    </source>
</evidence>
<feature type="binding site" evidence="4">
    <location>
        <position position="330"/>
    </location>
    <ligand>
        <name>S-adenosyl-L-methionine</name>
        <dbReference type="ChEBI" id="CHEBI:59789"/>
    </ligand>
</feature>
<dbReference type="GO" id="GO:0070041">
    <property type="term" value="F:rRNA (uridine-C5-)-methyltransferase activity"/>
    <property type="evidence" value="ECO:0007669"/>
    <property type="project" value="TreeGrafter"/>
</dbReference>
<sequence>MSEGSEIVGIAARGDGIASDGRHQPLTAPGDRLRADGGITRGPHHREPPCRHFPECGGCTLQHLDDASYATYLHDRVASALAQHGLSTEIRAPILSPPKTRRRATLHAERRGRQVLLGFTESKSHRLVDVYQCEILHPDLFALLQPLRGLLAAMLPRSRRADIHLTLADQGADILIKGVEADGLANAEALTSFAARHNLARLTIDEGLGPEPRWEPDPVTVTLGGVPVALPPGAFLQATQEGQDALSSAARGICEGAATVADLFAGLGTLSLIHAPKTKVYAAEASRDAVMSLKAAANAAQRPVFTDHRDLYRRPLTVEELNRFDAVILDPPRAGAQEQMRNLADAMPRIAYISCNPSTFSRDAAILCEGGYMLEWVQPVGQFRWSTHVELATSFRRQSSE</sequence>
<dbReference type="PROSITE" id="PS51687">
    <property type="entry name" value="SAM_MT_RNA_M5U"/>
    <property type="match status" value="1"/>
</dbReference>
<feature type="active site" evidence="5">
    <location>
        <position position="355"/>
    </location>
</feature>
<evidence type="ECO:0000256" key="3">
    <source>
        <dbReference type="ARBA" id="ARBA00022691"/>
    </source>
</evidence>
<dbReference type="Pfam" id="PF05958">
    <property type="entry name" value="tRNA_U5-meth_tr"/>
    <property type="match status" value="1"/>
</dbReference>